<dbReference type="InterPro" id="IPR036890">
    <property type="entry name" value="HATPase_C_sf"/>
</dbReference>
<gene>
    <name evidence="10" type="ORF">BXY39_1308</name>
</gene>
<organism evidence="10 11">
    <name type="scientific">Eilatimonas milleporae</name>
    <dbReference type="NCBI Taxonomy" id="911205"/>
    <lineage>
        <taxon>Bacteria</taxon>
        <taxon>Pseudomonadati</taxon>
        <taxon>Pseudomonadota</taxon>
        <taxon>Alphaproteobacteria</taxon>
        <taxon>Kordiimonadales</taxon>
        <taxon>Kordiimonadaceae</taxon>
        <taxon>Eilatimonas</taxon>
    </lineage>
</organism>
<dbReference type="SMART" id="SM00388">
    <property type="entry name" value="HisKA"/>
    <property type="match status" value="1"/>
</dbReference>
<keyword evidence="11" id="KW-1185">Reference proteome</keyword>
<evidence type="ECO:0000256" key="8">
    <source>
        <dbReference type="SAM" id="Phobius"/>
    </source>
</evidence>
<dbReference type="OrthoDB" id="9804645at2"/>
<evidence type="ECO:0000256" key="7">
    <source>
        <dbReference type="ARBA" id="ARBA00022989"/>
    </source>
</evidence>
<dbReference type="GO" id="GO:0000155">
    <property type="term" value="F:phosphorelay sensor kinase activity"/>
    <property type="evidence" value="ECO:0007669"/>
    <property type="project" value="InterPro"/>
</dbReference>
<dbReference type="SUPFAM" id="SSF55874">
    <property type="entry name" value="ATPase domain of HSP90 chaperone/DNA topoisomerase II/histidine kinase"/>
    <property type="match status" value="1"/>
</dbReference>
<dbReference type="EC" id="2.7.13.3" evidence="2"/>
<feature type="transmembrane region" description="Helical" evidence="8">
    <location>
        <begin position="152"/>
        <end position="172"/>
    </location>
</feature>
<dbReference type="Gene3D" id="3.30.565.10">
    <property type="entry name" value="Histidine kinase-like ATPase, C-terminal domain"/>
    <property type="match status" value="1"/>
</dbReference>
<dbReference type="Pfam" id="PF02518">
    <property type="entry name" value="HATPase_c"/>
    <property type="match status" value="1"/>
</dbReference>
<dbReference type="PANTHER" id="PTHR45436:SF16">
    <property type="entry name" value="HISTIDINE KINASE"/>
    <property type="match status" value="1"/>
</dbReference>
<evidence type="ECO:0000256" key="4">
    <source>
        <dbReference type="ARBA" id="ARBA00022679"/>
    </source>
</evidence>
<evidence type="ECO:0000256" key="3">
    <source>
        <dbReference type="ARBA" id="ARBA00022553"/>
    </source>
</evidence>
<feature type="domain" description="Histidine kinase" evidence="9">
    <location>
        <begin position="237"/>
        <end position="422"/>
    </location>
</feature>
<accession>A0A3M0CH25</accession>
<keyword evidence="8" id="KW-0472">Membrane</keyword>
<reference evidence="10 11" key="1">
    <citation type="submission" date="2018-10" db="EMBL/GenBank/DDBJ databases">
        <title>Genomic Encyclopedia of Archaeal and Bacterial Type Strains, Phase II (KMG-II): from individual species to whole genera.</title>
        <authorList>
            <person name="Goeker M."/>
        </authorList>
    </citation>
    <scope>NUCLEOTIDE SEQUENCE [LARGE SCALE GENOMIC DNA]</scope>
    <source>
        <strain evidence="10 11">DSM 25217</strain>
    </source>
</reference>
<keyword evidence="4" id="KW-0808">Transferase</keyword>
<dbReference type="Pfam" id="PF00512">
    <property type="entry name" value="HisKA"/>
    <property type="match status" value="1"/>
</dbReference>
<evidence type="ECO:0000256" key="2">
    <source>
        <dbReference type="ARBA" id="ARBA00012438"/>
    </source>
</evidence>
<evidence type="ECO:0000313" key="11">
    <source>
        <dbReference type="Proteomes" id="UP000271227"/>
    </source>
</evidence>
<keyword evidence="3" id="KW-0597">Phosphoprotein</keyword>
<dbReference type="InterPro" id="IPR036097">
    <property type="entry name" value="HisK_dim/P_sf"/>
</dbReference>
<proteinExistence type="predicted"/>
<dbReference type="RefSeq" id="WP_121938016.1">
    <property type="nucleotide sequence ID" value="NZ_REFR01000010.1"/>
</dbReference>
<comment type="catalytic activity">
    <reaction evidence="1">
        <text>ATP + protein L-histidine = ADP + protein N-phospho-L-histidine.</text>
        <dbReference type="EC" id="2.7.13.3"/>
    </reaction>
</comment>
<dbReference type="InterPro" id="IPR050428">
    <property type="entry name" value="TCS_sensor_his_kinase"/>
</dbReference>
<evidence type="ECO:0000256" key="5">
    <source>
        <dbReference type="ARBA" id="ARBA00022692"/>
    </source>
</evidence>
<sequence length="422" mass="46040">MKNRTVTRNRLASKNRPARVRGLVLRNYMGAALASFGLFTMMIVIFGFDLEDEIFDFQVRQTADRLAGGDIGALAAAGTVRSLDMQYFIGRQAMPDWLAASLDDSQPDGTDEIFAEEKGHFHVAVRPLDDGRTLYVVLNARPYIRSTPQIKSYLVIVGVMAGIFLLISLFFIHRMTRKVSRPLEDMAAALGSDDTASARFDLTPGAPAELQALARAIEERDRRIGAFLDRERAFNRDASHELRTPLAVATGAAEVMEASGIEGKAFSRLKTALRDMHLLTEGILWLGREAARATDCDVATVCRDCTAAYGHLADGREVSVHLDGPESVTMPVPEAVAHVLVGNILRNALAYTDRGDIRIQVRPGCVSVSDTGVGFGKAEKGRQGFGVGLSLVRRLCTHFDIGFDVTADTRQGTLACLTWPVV</sequence>
<evidence type="ECO:0000256" key="6">
    <source>
        <dbReference type="ARBA" id="ARBA00022777"/>
    </source>
</evidence>
<dbReference type="GO" id="GO:0005886">
    <property type="term" value="C:plasma membrane"/>
    <property type="evidence" value="ECO:0007669"/>
    <property type="project" value="TreeGrafter"/>
</dbReference>
<dbReference type="SMART" id="SM00387">
    <property type="entry name" value="HATPase_c"/>
    <property type="match status" value="1"/>
</dbReference>
<evidence type="ECO:0000256" key="1">
    <source>
        <dbReference type="ARBA" id="ARBA00000085"/>
    </source>
</evidence>
<dbReference type="InParanoid" id="A0A3M0CH25"/>
<dbReference type="Proteomes" id="UP000271227">
    <property type="component" value="Unassembled WGS sequence"/>
</dbReference>
<evidence type="ECO:0000259" key="9">
    <source>
        <dbReference type="PROSITE" id="PS50109"/>
    </source>
</evidence>
<keyword evidence="6 10" id="KW-0418">Kinase</keyword>
<name>A0A3M0CH25_9PROT</name>
<dbReference type="InterPro" id="IPR003661">
    <property type="entry name" value="HisK_dim/P_dom"/>
</dbReference>
<protein>
    <recommendedName>
        <fullName evidence="2">histidine kinase</fullName>
        <ecNumber evidence="2">2.7.13.3</ecNumber>
    </recommendedName>
</protein>
<dbReference type="Gene3D" id="1.10.287.130">
    <property type="match status" value="1"/>
</dbReference>
<dbReference type="PROSITE" id="PS50109">
    <property type="entry name" value="HIS_KIN"/>
    <property type="match status" value="1"/>
</dbReference>
<comment type="caution">
    <text evidence="10">The sequence shown here is derived from an EMBL/GenBank/DDBJ whole genome shotgun (WGS) entry which is preliminary data.</text>
</comment>
<dbReference type="InterPro" id="IPR005467">
    <property type="entry name" value="His_kinase_dom"/>
</dbReference>
<dbReference type="InterPro" id="IPR003594">
    <property type="entry name" value="HATPase_dom"/>
</dbReference>
<dbReference type="EMBL" id="REFR01000010">
    <property type="protein sequence ID" value="RMB08672.1"/>
    <property type="molecule type" value="Genomic_DNA"/>
</dbReference>
<feature type="transmembrane region" description="Helical" evidence="8">
    <location>
        <begin position="28"/>
        <end position="48"/>
    </location>
</feature>
<keyword evidence="5 8" id="KW-0812">Transmembrane</keyword>
<evidence type="ECO:0000313" key="10">
    <source>
        <dbReference type="EMBL" id="RMB08672.1"/>
    </source>
</evidence>
<keyword evidence="7 8" id="KW-1133">Transmembrane helix</keyword>
<dbReference type="SUPFAM" id="SSF47384">
    <property type="entry name" value="Homodimeric domain of signal transducing histidine kinase"/>
    <property type="match status" value="1"/>
</dbReference>
<dbReference type="PANTHER" id="PTHR45436">
    <property type="entry name" value="SENSOR HISTIDINE KINASE YKOH"/>
    <property type="match status" value="1"/>
</dbReference>
<dbReference type="AlphaFoldDB" id="A0A3M0CH25"/>
<dbReference type="CDD" id="cd00082">
    <property type="entry name" value="HisKA"/>
    <property type="match status" value="1"/>
</dbReference>